<feature type="active site" description="Charge relay system" evidence="1">
    <location>
        <position position="259"/>
    </location>
</feature>
<dbReference type="GO" id="GO:0052689">
    <property type="term" value="F:carboxylic ester hydrolase activity"/>
    <property type="evidence" value="ECO:0007669"/>
    <property type="project" value="InterPro"/>
</dbReference>
<reference evidence="4 5" key="1">
    <citation type="submission" date="2019-07" db="EMBL/GenBank/DDBJ databases">
        <title>Microlunatus dokdonensis sp. nov. isolated from the rhizospheric soil of the wild plant Elymus tsukushiensis.</title>
        <authorList>
            <person name="Ghim S.-Y."/>
            <person name="Hwang Y.-J."/>
            <person name="Son J.-S."/>
            <person name="Shin J.-H."/>
        </authorList>
    </citation>
    <scope>NUCLEOTIDE SEQUENCE [LARGE SCALE GENOMIC DNA]</scope>
    <source>
        <strain evidence="4 5">KUDC0627</strain>
    </source>
</reference>
<evidence type="ECO:0000313" key="5">
    <source>
        <dbReference type="Proteomes" id="UP000319263"/>
    </source>
</evidence>
<dbReference type="SUPFAM" id="SSF53474">
    <property type="entry name" value="alpha/beta-Hydrolases"/>
    <property type="match status" value="1"/>
</dbReference>
<dbReference type="InterPro" id="IPR051044">
    <property type="entry name" value="MAG_DAG_Lipase"/>
</dbReference>
<proteinExistence type="predicted"/>
<dbReference type="OrthoDB" id="9786110at2"/>
<feature type="active site" description="Charge relay system" evidence="1">
    <location>
        <position position="229"/>
    </location>
</feature>
<dbReference type="InterPro" id="IPR029058">
    <property type="entry name" value="AB_hydrolase_fold"/>
</dbReference>
<gene>
    <name evidence="4" type="ORF">FOE78_18455</name>
</gene>
<name>A0A516Q2H8_9ACTN</name>
<accession>A0A516Q2H8</accession>
<evidence type="ECO:0000259" key="3">
    <source>
        <dbReference type="Pfam" id="PF12146"/>
    </source>
</evidence>
<dbReference type="Gene3D" id="3.40.50.1820">
    <property type="entry name" value="alpha/beta hydrolase"/>
    <property type="match status" value="1"/>
</dbReference>
<protein>
    <submittedName>
        <fullName evidence="4">Alpha/beta fold hydrolase</fullName>
    </submittedName>
</protein>
<evidence type="ECO:0000256" key="2">
    <source>
        <dbReference type="PIRSR" id="PIRSR017388-3"/>
    </source>
</evidence>
<dbReference type="EMBL" id="CP041692">
    <property type="protein sequence ID" value="QDP97626.1"/>
    <property type="molecule type" value="Genomic_DNA"/>
</dbReference>
<evidence type="ECO:0000313" key="4">
    <source>
        <dbReference type="EMBL" id="QDP97626.1"/>
    </source>
</evidence>
<sequence length="284" mass="31461">MKLLPRRKTVLPQPATVRPGTDAYAAGDGSIGVLLIHGFTGSPASMRPWAEQLAAAGYRVRVPRLPGHGTSWQELNLTRWQDWYATVKRSYADLSVQTDKIVVCGLSLGGALALRLAARQRVRERRALHRSRRPGRPAEQSPTPLVGLCLVNPALHNADPRLPLLPLLKHLTGSVAGISNDIARPFADELAYNRTPLRALASMVQLWDLTIAGLHRVDQPILLFRSRHDHVVGPTSARILHERVSSTDVTEHELQKSFHVATLDYDADFIVSESLRFIRRVTSS</sequence>
<dbReference type="Proteomes" id="UP000319263">
    <property type="component" value="Chromosome"/>
</dbReference>
<dbReference type="Pfam" id="PF12146">
    <property type="entry name" value="Hydrolase_4"/>
    <property type="match status" value="1"/>
</dbReference>
<dbReference type="InterPro" id="IPR012354">
    <property type="entry name" value="Esterase_lipase"/>
</dbReference>
<feature type="domain" description="Serine aminopeptidase S33" evidence="3">
    <location>
        <begin position="33"/>
        <end position="262"/>
    </location>
</feature>
<dbReference type="PIRSF" id="PIRSF017388">
    <property type="entry name" value="Esterase_lipase"/>
    <property type="match status" value="1"/>
</dbReference>
<keyword evidence="4" id="KW-0378">Hydrolase</keyword>
<dbReference type="AlphaFoldDB" id="A0A516Q2H8"/>
<dbReference type="RefSeq" id="WP_143987583.1">
    <property type="nucleotide sequence ID" value="NZ_CP041692.1"/>
</dbReference>
<dbReference type="KEGG" id="mik:FOE78_18455"/>
<feature type="site" description="Important for substrate specificity" evidence="2">
    <location>
        <position position="178"/>
    </location>
</feature>
<organism evidence="4 5">
    <name type="scientific">Microlunatus elymi</name>
    <dbReference type="NCBI Taxonomy" id="2596828"/>
    <lineage>
        <taxon>Bacteria</taxon>
        <taxon>Bacillati</taxon>
        <taxon>Actinomycetota</taxon>
        <taxon>Actinomycetes</taxon>
        <taxon>Propionibacteriales</taxon>
        <taxon>Propionibacteriaceae</taxon>
        <taxon>Microlunatus</taxon>
    </lineage>
</organism>
<feature type="active site" description="Nucleophile" evidence="1">
    <location>
        <position position="107"/>
    </location>
</feature>
<dbReference type="PANTHER" id="PTHR11614">
    <property type="entry name" value="PHOSPHOLIPASE-RELATED"/>
    <property type="match status" value="1"/>
</dbReference>
<dbReference type="InterPro" id="IPR022742">
    <property type="entry name" value="Hydrolase_4"/>
</dbReference>
<keyword evidence="5" id="KW-1185">Reference proteome</keyword>
<evidence type="ECO:0000256" key="1">
    <source>
        <dbReference type="PIRSR" id="PIRSR017388-1"/>
    </source>
</evidence>